<dbReference type="Proteomes" id="UP000699042">
    <property type="component" value="Unassembled WGS sequence"/>
</dbReference>
<evidence type="ECO:0000313" key="2">
    <source>
        <dbReference type="Proteomes" id="UP000699042"/>
    </source>
</evidence>
<reference evidence="1" key="1">
    <citation type="submission" date="2021-05" db="EMBL/GenBank/DDBJ databases">
        <title>Comparative genomics of three Colletotrichum scovillei strains and genetic complementation revealed genes involved fungal growth and virulence on chili pepper.</title>
        <authorList>
            <person name="Hsieh D.-K."/>
            <person name="Chuang S.-C."/>
            <person name="Chen C.-Y."/>
            <person name="Chao Y.-T."/>
            <person name="Lu M.-Y.J."/>
            <person name="Lee M.-H."/>
            <person name="Shih M.-C."/>
        </authorList>
    </citation>
    <scope>NUCLEOTIDE SEQUENCE</scope>
    <source>
        <strain evidence="1">Coll-153</strain>
    </source>
</reference>
<name>A0A9P7RIJ4_9PEZI</name>
<accession>A0A9P7RIJ4</accession>
<organism evidence="1 2">
    <name type="scientific">Colletotrichum scovillei</name>
    <dbReference type="NCBI Taxonomy" id="1209932"/>
    <lineage>
        <taxon>Eukaryota</taxon>
        <taxon>Fungi</taxon>
        <taxon>Dikarya</taxon>
        <taxon>Ascomycota</taxon>
        <taxon>Pezizomycotina</taxon>
        <taxon>Sordariomycetes</taxon>
        <taxon>Hypocreomycetidae</taxon>
        <taxon>Glomerellales</taxon>
        <taxon>Glomerellaceae</taxon>
        <taxon>Colletotrichum</taxon>
        <taxon>Colletotrichum acutatum species complex</taxon>
    </lineage>
</organism>
<comment type="caution">
    <text evidence="1">The sequence shown here is derived from an EMBL/GenBank/DDBJ whole genome shotgun (WGS) entry which is preliminary data.</text>
</comment>
<evidence type="ECO:0000313" key="1">
    <source>
        <dbReference type="EMBL" id="KAG7058702.1"/>
    </source>
</evidence>
<dbReference type="EMBL" id="JAESDN010000001">
    <property type="protein sequence ID" value="KAG7058702.1"/>
    <property type="molecule type" value="Genomic_DNA"/>
</dbReference>
<keyword evidence="2" id="KW-1185">Reference proteome</keyword>
<proteinExistence type="predicted"/>
<gene>
    <name evidence="1" type="ORF">JMJ77_006074</name>
</gene>
<sequence length="84" mass="9030">MPTITVSFIIQTSGELSEVLSSQSQVGSLIDSPGRSQKPLCYSHHPEIFMLENAVNCTVFADQFGTRCAVCTLLLLSSHVTSLG</sequence>
<dbReference type="AlphaFoldDB" id="A0A9P7RIJ4"/>
<protein>
    <submittedName>
        <fullName evidence="1">Uncharacterized protein</fullName>
    </submittedName>
</protein>